<dbReference type="GO" id="GO:0009294">
    <property type="term" value="P:DNA-mediated transformation"/>
    <property type="evidence" value="ECO:0007669"/>
    <property type="project" value="InterPro"/>
</dbReference>
<dbReference type="InterPro" id="IPR057666">
    <property type="entry name" value="DrpA_SLOG"/>
</dbReference>
<organism evidence="3 4">
    <name type="scientific">Massilia oculi</name>
    <dbReference type="NCBI Taxonomy" id="945844"/>
    <lineage>
        <taxon>Bacteria</taxon>
        <taxon>Pseudomonadati</taxon>
        <taxon>Pseudomonadota</taxon>
        <taxon>Betaproteobacteria</taxon>
        <taxon>Burkholderiales</taxon>
        <taxon>Oxalobacteraceae</taxon>
        <taxon>Telluria group</taxon>
        <taxon>Massilia</taxon>
    </lineage>
</organism>
<dbReference type="Pfam" id="PF02481">
    <property type="entry name" value="DNA_processg_A"/>
    <property type="match status" value="1"/>
</dbReference>
<evidence type="ECO:0000313" key="3">
    <source>
        <dbReference type="EMBL" id="AWL03824.1"/>
    </source>
</evidence>
<name>A0A2S2DEQ2_9BURK</name>
<reference evidence="3 4" key="1">
    <citation type="submission" date="2018-05" db="EMBL/GenBank/DDBJ databases">
        <title>Complete genome sequence of Massilia oculi sp. nov. CCUG 43427T (=DSM 26321T), the type strain of M. oculi, and comparison with genome sequences of other Massilia strains.</title>
        <authorList>
            <person name="Zhu B."/>
        </authorList>
    </citation>
    <scope>NUCLEOTIDE SEQUENCE [LARGE SCALE GENOMIC DNA]</scope>
    <source>
        <strain evidence="3 4">CCUG 43427</strain>
    </source>
</reference>
<evidence type="ECO:0000259" key="2">
    <source>
        <dbReference type="Pfam" id="PF02481"/>
    </source>
</evidence>
<dbReference type="InterPro" id="IPR003488">
    <property type="entry name" value="DprA"/>
</dbReference>
<dbReference type="OrthoDB" id="9785707at2"/>
<accession>A0A2S2DEQ2</accession>
<comment type="similarity">
    <text evidence="1">Belongs to the DprA/Smf family.</text>
</comment>
<dbReference type="KEGG" id="mtim:DIR46_04800"/>
<protein>
    <submittedName>
        <fullName evidence="3">DNA processing protein DprA</fullName>
    </submittedName>
</protein>
<feature type="domain" description="Smf/DprA SLOG" evidence="2">
    <location>
        <begin position="82"/>
        <end position="259"/>
    </location>
</feature>
<dbReference type="Proteomes" id="UP000245820">
    <property type="component" value="Chromosome"/>
</dbReference>
<dbReference type="Gene3D" id="3.40.50.450">
    <property type="match status" value="1"/>
</dbReference>
<dbReference type="EMBL" id="CP029343">
    <property type="protein sequence ID" value="AWL03824.1"/>
    <property type="molecule type" value="Genomic_DNA"/>
</dbReference>
<sequence length="312" mass="33009">MMEESLFYASLGAALVGKLYIPPKLASEVLKTLAHAGATRGTVVELYADLYPTLPPLGSADLEVGIKLIERTLRAGVVALPVTSPAYPKSLALIDDAPPVIYYRGTLSTLSQVPGLAVVGTRKATPNGLVIAERIGKYFAEAGWVIVSGLALGIDAAAHRGALQGQGRTIAVMAHGLGTIYPKANAPLADEILASGGLLLSEYPVGIPAKPEQFVLRNRIQIGLSVGSVIVEGEEKSGTRTQAEYCLKNRRHLFAVLQNDATSALNLVSSLPMQLVSKRGAMPIYSRDDYARVENMLNAKKAQILGDNAILA</sequence>
<dbReference type="PANTHER" id="PTHR43022:SF1">
    <property type="entry name" value="PROTEIN SMF"/>
    <property type="match status" value="1"/>
</dbReference>
<dbReference type="PANTHER" id="PTHR43022">
    <property type="entry name" value="PROTEIN SMF"/>
    <property type="match status" value="1"/>
</dbReference>
<evidence type="ECO:0000256" key="1">
    <source>
        <dbReference type="ARBA" id="ARBA00006525"/>
    </source>
</evidence>
<evidence type="ECO:0000313" key="4">
    <source>
        <dbReference type="Proteomes" id="UP000245820"/>
    </source>
</evidence>
<gene>
    <name evidence="3" type="ORF">DIR46_04800</name>
</gene>
<dbReference type="RefSeq" id="WP_109344220.1">
    <property type="nucleotide sequence ID" value="NZ_CP029343.1"/>
</dbReference>
<keyword evidence="4" id="KW-1185">Reference proteome</keyword>
<dbReference type="AlphaFoldDB" id="A0A2S2DEQ2"/>
<dbReference type="SUPFAM" id="SSF102405">
    <property type="entry name" value="MCP/YpsA-like"/>
    <property type="match status" value="1"/>
</dbReference>
<proteinExistence type="inferred from homology"/>